<sequence>MGNKPMGTMTGSNGSLLEDLRAHFTERDKDEEPRNGPVSEIQHICQKASEKLLFPQTTGNKLVEAYEARMNDCIGKIEARHDMERDVAFEKMRVSQQRFVTKTQRTLQQVSSRSARVQKQMQRLEDDMKARRNVYGGTTEALGALRQCAVNETGAVEMEDCARP</sequence>
<organism evidence="2 3">
    <name type="scientific">Ophiocordyceps australis</name>
    <dbReference type="NCBI Taxonomy" id="1399860"/>
    <lineage>
        <taxon>Eukaryota</taxon>
        <taxon>Fungi</taxon>
        <taxon>Dikarya</taxon>
        <taxon>Ascomycota</taxon>
        <taxon>Pezizomycotina</taxon>
        <taxon>Sordariomycetes</taxon>
        <taxon>Hypocreomycetidae</taxon>
        <taxon>Hypocreales</taxon>
        <taxon>Ophiocordycipitaceae</taxon>
        <taxon>Ophiocordyceps</taxon>
    </lineage>
</organism>
<reference evidence="2 3" key="1">
    <citation type="submission" date="2017-06" db="EMBL/GenBank/DDBJ databases">
        <title>Ant-infecting Ophiocordyceps genomes reveal a high diversity of potential behavioral manipulation genes and a possible major role for enterotoxins.</title>
        <authorList>
            <person name="De Bekker C."/>
            <person name="Evans H.C."/>
            <person name="Brachmann A."/>
            <person name="Hughes D.P."/>
        </authorList>
    </citation>
    <scope>NUCLEOTIDE SEQUENCE [LARGE SCALE GENOMIC DNA]</scope>
    <source>
        <strain evidence="2 3">Map64</strain>
    </source>
</reference>
<proteinExistence type="predicted"/>
<comment type="caution">
    <text evidence="2">The sequence shown here is derived from an EMBL/GenBank/DDBJ whole genome shotgun (WGS) entry which is preliminary data.</text>
</comment>
<protein>
    <submittedName>
        <fullName evidence="2">Uncharacterized protein</fullName>
    </submittedName>
</protein>
<feature type="compositionally biased region" description="Basic and acidic residues" evidence="1">
    <location>
        <begin position="18"/>
        <end position="34"/>
    </location>
</feature>
<accession>A0A2C5Y0A1</accession>
<feature type="region of interest" description="Disordered" evidence="1">
    <location>
        <begin position="1"/>
        <end position="38"/>
    </location>
</feature>
<evidence type="ECO:0000256" key="1">
    <source>
        <dbReference type="SAM" id="MobiDB-lite"/>
    </source>
</evidence>
<dbReference type="EMBL" id="NJET01000117">
    <property type="protein sequence ID" value="PHH61083.1"/>
    <property type="molecule type" value="Genomic_DNA"/>
</dbReference>
<evidence type="ECO:0000313" key="3">
    <source>
        <dbReference type="Proteomes" id="UP000226192"/>
    </source>
</evidence>
<gene>
    <name evidence="2" type="ORF">CDD81_794</name>
</gene>
<keyword evidence="3" id="KW-1185">Reference proteome</keyword>
<name>A0A2C5Y0A1_9HYPO</name>
<dbReference type="Proteomes" id="UP000226192">
    <property type="component" value="Unassembled WGS sequence"/>
</dbReference>
<dbReference type="AlphaFoldDB" id="A0A2C5Y0A1"/>
<evidence type="ECO:0000313" key="2">
    <source>
        <dbReference type="EMBL" id="PHH61083.1"/>
    </source>
</evidence>